<evidence type="ECO:0000256" key="5">
    <source>
        <dbReference type="ARBA" id="ARBA00022723"/>
    </source>
</evidence>
<gene>
    <name evidence="10" type="ORF">WJX73_005754</name>
</gene>
<comment type="pathway">
    <text evidence="2">Protein modification; protein ubiquitination.</text>
</comment>
<accession>A0AAW1PSB3</accession>
<evidence type="ECO:0000256" key="8">
    <source>
        <dbReference type="ARBA" id="ARBA00022833"/>
    </source>
</evidence>
<evidence type="ECO:0000256" key="4">
    <source>
        <dbReference type="ARBA" id="ARBA00022679"/>
    </source>
</evidence>
<dbReference type="PROSITE" id="PS51382">
    <property type="entry name" value="SPX"/>
    <property type="match status" value="1"/>
</dbReference>
<keyword evidence="7" id="KW-0833">Ubl conjugation pathway</keyword>
<dbReference type="PANTHER" id="PTHR46764:SF2">
    <property type="entry name" value="E3 UBIQUITIN-PROTEIN LIGASE BAH1-LIKE-RELATED"/>
    <property type="match status" value="1"/>
</dbReference>
<dbReference type="EMBL" id="JALJOQ010000012">
    <property type="protein sequence ID" value="KAK9811009.1"/>
    <property type="molecule type" value="Genomic_DNA"/>
</dbReference>
<evidence type="ECO:0000256" key="1">
    <source>
        <dbReference type="ARBA" id="ARBA00000900"/>
    </source>
</evidence>
<dbReference type="InterPro" id="IPR033326">
    <property type="entry name" value="BAH1"/>
</dbReference>
<protein>
    <recommendedName>
        <fullName evidence="3">RING-type E3 ubiquitin transferase</fullName>
        <ecNumber evidence="3">2.3.2.27</ecNumber>
    </recommendedName>
</protein>
<dbReference type="EC" id="2.3.2.27" evidence="3"/>
<dbReference type="InterPro" id="IPR004331">
    <property type="entry name" value="SPX_dom"/>
</dbReference>
<keyword evidence="11" id="KW-1185">Reference proteome</keyword>
<dbReference type="Proteomes" id="UP001465755">
    <property type="component" value="Unassembled WGS sequence"/>
</dbReference>
<dbReference type="GO" id="GO:0061630">
    <property type="term" value="F:ubiquitin protein ligase activity"/>
    <property type="evidence" value="ECO:0007669"/>
    <property type="project" value="UniProtKB-EC"/>
</dbReference>
<evidence type="ECO:0000313" key="11">
    <source>
        <dbReference type="Proteomes" id="UP001465755"/>
    </source>
</evidence>
<organism evidence="10 11">
    <name type="scientific">Symbiochloris irregularis</name>
    <dbReference type="NCBI Taxonomy" id="706552"/>
    <lineage>
        <taxon>Eukaryota</taxon>
        <taxon>Viridiplantae</taxon>
        <taxon>Chlorophyta</taxon>
        <taxon>core chlorophytes</taxon>
        <taxon>Trebouxiophyceae</taxon>
        <taxon>Trebouxiales</taxon>
        <taxon>Trebouxiaceae</taxon>
        <taxon>Symbiochloris</taxon>
    </lineage>
</organism>
<evidence type="ECO:0000256" key="3">
    <source>
        <dbReference type="ARBA" id="ARBA00012483"/>
    </source>
</evidence>
<reference evidence="10 11" key="1">
    <citation type="journal article" date="2024" name="Nat. Commun.">
        <title>Phylogenomics reveals the evolutionary origins of lichenization in chlorophyte algae.</title>
        <authorList>
            <person name="Puginier C."/>
            <person name="Libourel C."/>
            <person name="Otte J."/>
            <person name="Skaloud P."/>
            <person name="Haon M."/>
            <person name="Grisel S."/>
            <person name="Petersen M."/>
            <person name="Berrin J.G."/>
            <person name="Delaux P.M."/>
            <person name="Dal Grande F."/>
            <person name="Keller J."/>
        </authorList>
    </citation>
    <scope>NUCLEOTIDE SEQUENCE [LARGE SCALE GENOMIC DNA]</scope>
    <source>
        <strain evidence="10 11">SAG 2036</strain>
    </source>
</reference>
<dbReference type="PANTHER" id="PTHR46764">
    <property type="entry name" value="E3 UBIQUITIN-PROTEIN LIGASE BAH1"/>
    <property type="match status" value="1"/>
</dbReference>
<feature type="domain" description="SPX" evidence="9">
    <location>
        <begin position="16"/>
        <end position="177"/>
    </location>
</feature>
<keyword evidence="5" id="KW-0479">Metal-binding</keyword>
<keyword evidence="6" id="KW-0863">Zinc-finger</keyword>
<name>A0AAW1PSB3_9CHLO</name>
<sequence>MGLKSPSRARQRIVKMKFQHYLKSVDEDAPVALRGRFLNYKRLKKFIKYRARRVGLASRGTPVGINLYDLIKTSQREVAQMLQEQLDVVDETFLREAKTTISAFDALSTPKASAVSLFRSQAGKTTAAAQDHLLWRDTAERAGWALRYARINVLALRKILKKHDKVMKSYFGQELLQRFYRRESELHFLAGPLHAELAASQLTCPVCKGILFDPAALLCSHIVSRQQGPLGSGFFQGAAPLPHVHQLACRRFPDEWQQLVDRGTEAAAPEPGLRYLRLFRLSGSS</sequence>
<evidence type="ECO:0000256" key="7">
    <source>
        <dbReference type="ARBA" id="ARBA00022786"/>
    </source>
</evidence>
<evidence type="ECO:0000313" key="10">
    <source>
        <dbReference type="EMBL" id="KAK9811009.1"/>
    </source>
</evidence>
<comment type="caution">
    <text evidence="10">The sequence shown here is derived from an EMBL/GenBank/DDBJ whole genome shotgun (WGS) entry which is preliminary data.</text>
</comment>
<dbReference type="AlphaFoldDB" id="A0AAW1PSB3"/>
<evidence type="ECO:0000256" key="2">
    <source>
        <dbReference type="ARBA" id="ARBA00004906"/>
    </source>
</evidence>
<evidence type="ECO:0000259" key="9">
    <source>
        <dbReference type="PROSITE" id="PS51382"/>
    </source>
</evidence>
<dbReference type="CDD" id="cd14447">
    <property type="entry name" value="SPX"/>
    <property type="match status" value="1"/>
</dbReference>
<proteinExistence type="predicted"/>
<keyword evidence="8" id="KW-0862">Zinc</keyword>
<comment type="catalytic activity">
    <reaction evidence="1">
        <text>S-ubiquitinyl-[E2 ubiquitin-conjugating enzyme]-L-cysteine + [acceptor protein]-L-lysine = [E2 ubiquitin-conjugating enzyme]-L-cysteine + N(6)-ubiquitinyl-[acceptor protein]-L-lysine.</text>
        <dbReference type="EC" id="2.3.2.27"/>
    </reaction>
</comment>
<keyword evidence="4" id="KW-0808">Transferase</keyword>
<dbReference type="GO" id="GO:0008270">
    <property type="term" value="F:zinc ion binding"/>
    <property type="evidence" value="ECO:0007669"/>
    <property type="project" value="UniProtKB-KW"/>
</dbReference>
<evidence type="ECO:0000256" key="6">
    <source>
        <dbReference type="ARBA" id="ARBA00022771"/>
    </source>
</evidence>